<gene>
    <name evidence="12" type="ORF">HK413_08995</name>
</gene>
<keyword evidence="3 10" id="KW-1134">Transmembrane beta strand</keyword>
<comment type="similarity">
    <text evidence="10">Belongs to the TonB-dependent receptor family.</text>
</comment>
<name>A0ABX1W4N3_9SPHI</name>
<accession>A0ABX1W4N3</accession>
<keyword evidence="13" id="KW-1185">Reference proteome</keyword>
<dbReference type="InterPro" id="IPR000531">
    <property type="entry name" value="Beta-barrel_TonB"/>
</dbReference>
<comment type="caution">
    <text evidence="12">The sequence shown here is derived from an EMBL/GenBank/DDBJ whole genome shotgun (WGS) entry which is preliminary data.</text>
</comment>
<evidence type="ECO:0000313" key="13">
    <source>
        <dbReference type="Proteomes" id="UP000566071"/>
    </source>
</evidence>
<evidence type="ECO:0000256" key="1">
    <source>
        <dbReference type="ARBA" id="ARBA00004571"/>
    </source>
</evidence>
<dbReference type="PANTHER" id="PTHR30069:SF29">
    <property type="entry name" value="HEMOGLOBIN AND HEMOGLOBIN-HAPTOGLOBIN-BINDING PROTEIN 1-RELATED"/>
    <property type="match status" value="1"/>
</dbReference>
<evidence type="ECO:0000256" key="9">
    <source>
        <dbReference type="ARBA" id="ARBA00023237"/>
    </source>
</evidence>
<comment type="subcellular location">
    <subcellularLocation>
        <location evidence="1 10">Cell outer membrane</location>
        <topology evidence="1 10">Multi-pass membrane protein</topology>
    </subcellularLocation>
</comment>
<dbReference type="Pfam" id="PF00593">
    <property type="entry name" value="TonB_dep_Rec_b-barrel"/>
    <property type="match status" value="1"/>
</dbReference>
<feature type="domain" description="TonB-dependent receptor-like beta-barrel" evidence="11">
    <location>
        <begin position="8"/>
        <end position="189"/>
    </location>
</feature>
<dbReference type="InterPro" id="IPR039426">
    <property type="entry name" value="TonB-dep_rcpt-like"/>
</dbReference>
<evidence type="ECO:0000256" key="4">
    <source>
        <dbReference type="ARBA" id="ARBA00022692"/>
    </source>
</evidence>
<evidence type="ECO:0000256" key="6">
    <source>
        <dbReference type="ARBA" id="ARBA00023077"/>
    </source>
</evidence>
<evidence type="ECO:0000256" key="3">
    <source>
        <dbReference type="ARBA" id="ARBA00022452"/>
    </source>
</evidence>
<evidence type="ECO:0000256" key="7">
    <source>
        <dbReference type="ARBA" id="ARBA00023136"/>
    </source>
</evidence>
<keyword evidence="2 10" id="KW-0813">Transport</keyword>
<proteinExistence type="inferred from homology"/>
<protein>
    <submittedName>
        <fullName evidence="12">TonB-dependent receptor</fullName>
    </submittedName>
</protein>
<dbReference type="RefSeq" id="WP_175269948.1">
    <property type="nucleotide sequence ID" value="NZ_JABFCR010000037.1"/>
</dbReference>
<evidence type="ECO:0000256" key="8">
    <source>
        <dbReference type="ARBA" id="ARBA00023170"/>
    </source>
</evidence>
<keyword evidence="6" id="KW-0798">TonB box</keyword>
<sequence>MRNYKKSFGKLDLSAGARYDYRSFNGQPAYIDTLSAKYPQLYTGSNTSATGVIKQFDALNKTFTGFSGSFGATYNATDRFFLKANISRGFRAPSISELSANGPDPGSQIYHTGNSSFKPEFSVQEDIGAFLTLPNVSASVELFNNDIENYIYQQQVLNPDGSAAVNPNYPQYTVFTYTQSKARINGGEVSRISIQPHGCILKTTWPLLMAKT</sequence>
<dbReference type="PANTHER" id="PTHR30069">
    <property type="entry name" value="TONB-DEPENDENT OUTER MEMBRANE RECEPTOR"/>
    <property type="match status" value="1"/>
</dbReference>
<evidence type="ECO:0000256" key="5">
    <source>
        <dbReference type="ARBA" id="ARBA00022729"/>
    </source>
</evidence>
<dbReference type="Proteomes" id="UP000566071">
    <property type="component" value="Unassembled WGS sequence"/>
</dbReference>
<dbReference type="PROSITE" id="PS52016">
    <property type="entry name" value="TONB_DEPENDENT_REC_3"/>
    <property type="match status" value="1"/>
</dbReference>
<keyword evidence="5" id="KW-0732">Signal</keyword>
<keyword evidence="8 12" id="KW-0675">Receptor</keyword>
<keyword evidence="7 10" id="KW-0472">Membrane</keyword>
<dbReference type="Gene3D" id="2.40.170.20">
    <property type="entry name" value="TonB-dependent receptor, beta-barrel domain"/>
    <property type="match status" value="1"/>
</dbReference>
<evidence type="ECO:0000256" key="10">
    <source>
        <dbReference type="PROSITE-ProRule" id="PRU01360"/>
    </source>
</evidence>
<reference evidence="12 13" key="1">
    <citation type="submission" date="2020-05" db="EMBL/GenBank/DDBJ databases">
        <authorList>
            <person name="Khan S.A."/>
            <person name="Jeon C.O."/>
            <person name="Chun B.H."/>
        </authorList>
    </citation>
    <scope>NUCLEOTIDE SEQUENCE [LARGE SCALE GENOMIC DNA]</scope>
    <source>
        <strain evidence="12 13">S1162</strain>
    </source>
</reference>
<dbReference type="SUPFAM" id="SSF56935">
    <property type="entry name" value="Porins"/>
    <property type="match status" value="1"/>
</dbReference>
<keyword evidence="4 10" id="KW-0812">Transmembrane</keyword>
<dbReference type="InterPro" id="IPR036942">
    <property type="entry name" value="Beta-barrel_TonB_sf"/>
</dbReference>
<keyword evidence="9 10" id="KW-0998">Cell outer membrane</keyword>
<dbReference type="EMBL" id="JABFCR010000037">
    <property type="protein sequence ID" value="NNU34249.1"/>
    <property type="molecule type" value="Genomic_DNA"/>
</dbReference>
<evidence type="ECO:0000256" key="2">
    <source>
        <dbReference type="ARBA" id="ARBA00022448"/>
    </source>
</evidence>
<evidence type="ECO:0000313" key="12">
    <source>
        <dbReference type="EMBL" id="NNU34249.1"/>
    </source>
</evidence>
<organism evidence="12 13">
    <name type="scientific">Mucilaginibacter humi</name>
    <dbReference type="NCBI Taxonomy" id="2732510"/>
    <lineage>
        <taxon>Bacteria</taxon>
        <taxon>Pseudomonadati</taxon>
        <taxon>Bacteroidota</taxon>
        <taxon>Sphingobacteriia</taxon>
        <taxon>Sphingobacteriales</taxon>
        <taxon>Sphingobacteriaceae</taxon>
        <taxon>Mucilaginibacter</taxon>
    </lineage>
</organism>
<evidence type="ECO:0000259" key="11">
    <source>
        <dbReference type="Pfam" id="PF00593"/>
    </source>
</evidence>